<organism evidence="2 3">
    <name type="scientific">Alkalibacterium gilvum</name>
    <dbReference type="NCBI Taxonomy" id="1130080"/>
    <lineage>
        <taxon>Bacteria</taxon>
        <taxon>Bacillati</taxon>
        <taxon>Bacillota</taxon>
        <taxon>Bacilli</taxon>
        <taxon>Lactobacillales</taxon>
        <taxon>Carnobacteriaceae</taxon>
        <taxon>Alkalibacterium</taxon>
    </lineage>
</organism>
<keyword evidence="1" id="KW-0472">Membrane</keyword>
<evidence type="ECO:0008006" key="4">
    <source>
        <dbReference type="Google" id="ProtNLM"/>
    </source>
</evidence>
<feature type="transmembrane region" description="Helical" evidence="1">
    <location>
        <begin position="38"/>
        <end position="59"/>
    </location>
</feature>
<keyword evidence="1" id="KW-0812">Transmembrane</keyword>
<dbReference type="Proteomes" id="UP000198564">
    <property type="component" value="Unassembled WGS sequence"/>
</dbReference>
<keyword evidence="1" id="KW-1133">Transmembrane helix</keyword>
<feature type="transmembrane region" description="Helical" evidence="1">
    <location>
        <begin position="71"/>
        <end position="89"/>
    </location>
</feature>
<proteinExistence type="predicted"/>
<dbReference type="RefSeq" id="WP_091634143.1">
    <property type="nucleotide sequence ID" value="NZ_FNYW01000013.1"/>
</dbReference>
<keyword evidence="3" id="KW-1185">Reference proteome</keyword>
<dbReference type="EMBL" id="FNYW01000013">
    <property type="protein sequence ID" value="SEI71387.1"/>
    <property type="molecule type" value="Genomic_DNA"/>
</dbReference>
<dbReference type="Pfam" id="PF07343">
    <property type="entry name" value="DUF1475"/>
    <property type="match status" value="1"/>
</dbReference>
<evidence type="ECO:0000313" key="2">
    <source>
        <dbReference type="EMBL" id="SEI71387.1"/>
    </source>
</evidence>
<sequence length="113" mass="12671">MKTAKLFAWIGLAAMVFGISNAIINGNFPADGTQLLDNPLGLVSVIDLYIGIVFFSLWITYREQTAWKIGIWIIAMITLGFFAGSVYLLKALYESKDDWKVVLHGRNKEHFDG</sequence>
<protein>
    <recommendedName>
        <fullName evidence="4">DUF1475 domain-containing protein</fullName>
    </recommendedName>
</protein>
<evidence type="ECO:0000256" key="1">
    <source>
        <dbReference type="SAM" id="Phobius"/>
    </source>
</evidence>
<gene>
    <name evidence="2" type="ORF">SAMN04488113_11314</name>
</gene>
<evidence type="ECO:0000313" key="3">
    <source>
        <dbReference type="Proteomes" id="UP000198564"/>
    </source>
</evidence>
<dbReference type="STRING" id="1130080.SAMN04488113_11314"/>
<dbReference type="AlphaFoldDB" id="A0A1H6T2R6"/>
<dbReference type="InterPro" id="IPR009943">
    <property type="entry name" value="DUF1475"/>
</dbReference>
<reference evidence="3" key="1">
    <citation type="submission" date="2016-10" db="EMBL/GenBank/DDBJ databases">
        <authorList>
            <person name="Varghese N."/>
            <person name="Submissions S."/>
        </authorList>
    </citation>
    <scope>NUCLEOTIDE SEQUENCE [LARGE SCALE GENOMIC DNA]</scope>
    <source>
        <strain evidence="3">DSM 25751</strain>
    </source>
</reference>
<name>A0A1H6T2R6_9LACT</name>
<dbReference type="OrthoDB" id="1956295at2"/>
<accession>A0A1H6T2R6</accession>